<evidence type="ECO:0000313" key="1">
    <source>
        <dbReference type="EMBL" id="MCX7570858.1"/>
    </source>
</evidence>
<keyword evidence="2" id="KW-1185">Reference proteome</keyword>
<gene>
    <name evidence="1" type="ORF">OS242_12915</name>
</gene>
<comment type="caution">
    <text evidence="1">The sequence shown here is derived from an EMBL/GenBank/DDBJ whole genome shotgun (WGS) entry which is preliminary data.</text>
</comment>
<dbReference type="RefSeq" id="WP_267152106.1">
    <property type="nucleotide sequence ID" value="NZ_JAPMLT010000007.1"/>
</dbReference>
<organism evidence="1 2">
    <name type="scientific">Tumebacillus lacus</name>
    <dbReference type="NCBI Taxonomy" id="2995335"/>
    <lineage>
        <taxon>Bacteria</taxon>
        <taxon>Bacillati</taxon>
        <taxon>Bacillota</taxon>
        <taxon>Bacilli</taxon>
        <taxon>Bacillales</taxon>
        <taxon>Alicyclobacillaceae</taxon>
        <taxon>Tumebacillus</taxon>
    </lineage>
</organism>
<dbReference type="EMBL" id="JAPMLT010000007">
    <property type="protein sequence ID" value="MCX7570858.1"/>
    <property type="molecule type" value="Genomic_DNA"/>
</dbReference>
<dbReference type="Proteomes" id="UP001208017">
    <property type="component" value="Unassembled WGS sequence"/>
</dbReference>
<accession>A0ABT3X1Q1</accession>
<name>A0ABT3X1Q1_9BACL</name>
<evidence type="ECO:0000313" key="2">
    <source>
        <dbReference type="Proteomes" id="UP001208017"/>
    </source>
</evidence>
<sequence>MARLEYRLFDESQGFPVLYYYEGIERQEVSLRFACYYFVKDRTVYERVSCAIEEGTFVIYVSQSDEEKVLDLNAPHPVSGSGIRLELRQYREDTAIYPVVHEYKFHSASDALLHLQSDFHYVQEREWKMSSTEIDEDRRTYVIYAEPIS</sequence>
<reference evidence="1 2" key="1">
    <citation type="submission" date="2022-11" db="EMBL/GenBank/DDBJ databases">
        <title>Study of microbial diversity in lake waters.</title>
        <authorList>
            <person name="Zhang J."/>
        </authorList>
    </citation>
    <scope>NUCLEOTIDE SEQUENCE [LARGE SCALE GENOMIC DNA]</scope>
    <source>
        <strain evidence="1 2">DT12</strain>
    </source>
</reference>
<proteinExistence type="predicted"/>
<protein>
    <submittedName>
        <fullName evidence="1">Uncharacterized protein</fullName>
    </submittedName>
</protein>